<accession>A0A0D2VIY1</accession>
<evidence type="ECO:0000256" key="1">
    <source>
        <dbReference type="ARBA" id="ARBA00007191"/>
    </source>
</evidence>
<dbReference type="OrthoDB" id="9985637at2759"/>
<protein>
    <recommendedName>
        <fullName evidence="2">Roadblock/LAMTOR2 domain-containing protein</fullName>
    </recommendedName>
</protein>
<dbReference type="AlphaFoldDB" id="A0A0D2VIY1"/>
<proteinExistence type="inferred from homology"/>
<keyword evidence="4" id="KW-1185">Reference proteome</keyword>
<organism evidence="3 4">
    <name type="scientific">Capsaspora owczarzaki (strain ATCC 30864)</name>
    <dbReference type="NCBI Taxonomy" id="595528"/>
    <lineage>
        <taxon>Eukaryota</taxon>
        <taxon>Filasterea</taxon>
        <taxon>Capsaspora</taxon>
    </lineage>
</organism>
<dbReference type="STRING" id="595528.A0A0D2VIY1"/>
<reference evidence="4" key="1">
    <citation type="submission" date="2011-02" db="EMBL/GenBank/DDBJ databases">
        <title>The Genome Sequence of Capsaspora owczarzaki ATCC 30864.</title>
        <authorList>
            <person name="Russ C."/>
            <person name="Cuomo C."/>
            <person name="Burger G."/>
            <person name="Gray M.W."/>
            <person name="Holland P.W.H."/>
            <person name="King N."/>
            <person name="Lang F.B.F."/>
            <person name="Roger A.J."/>
            <person name="Ruiz-Trillo I."/>
            <person name="Young S.K."/>
            <person name="Zeng Q."/>
            <person name="Gargeya S."/>
            <person name="Alvarado L."/>
            <person name="Berlin A."/>
            <person name="Chapman S.B."/>
            <person name="Chen Z."/>
            <person name="Freedman E."/>
            <person name="Gellesch M."/>
            <person name="Goldberg J."/>
            <person name="Griggs A."/>
            <person name="Gujja S."/>
            <person name="Heilman E."/>
            <person name="Heiman D."/>
            <person name="Howarth C."/>
            <person name="Mehta T."/>
            <person name="Neiman D."/>
            <person name="Pearson M."/>
            <person name="Roberts A."/>
            <person name="Saif S."/>
            <person name="Shea T."/>
            <person name="Shenoy N."/>
            <person name="Sisk P."/>
            <person name="Stolte C."/>
            <person name="Sykes S."/>
            <person name="White J."/>
            <person name="Yandava C."/>
            <person name="Haas B."/>
            <person name="Nusbaum C."/>
            <person name="Birren B."/>
        </authorList>
    </citation>
    <scope>NUCLEOTIDE SEQUENCE</scope>
    <source>
        <strain evidence="4">ATCC 30864</strain>
    </source>
</reference>
<dbReference type="PhylomeDB" id="A0A0D2VIY1"/>
<dbReference type="InParanoid" id="A0A0D2VIY1"/>
<dbReference type="InterPro" id="IPR004942">
    <property type="entry name" value="Roadblock/LAMTOR2_dom"/>
</dbReference>
<dbReference type="PANTHER" id="PTHR10779">
    <property type="entry name" value="DYNEIN LIGHT CHAIN ROADBLOCK"/>
    <property type="match status" value="1"/>
</dbReference>
<feature type="domain" description="Roadblock/LAMTOR2" evidence="2">
    <location>
        <begin position="7"/>
        <end position="107"/>
    </location>
</feature>
<evidence type="ECO:0000313" key="3">
    <source>
        <dbReference type="EMBL" id="KJE89947.1"/>
    </source>
</evidence>
<dbReference type="SMART" id="SM00960">
    <property type="entry name" value="Robl_LC7"/>
    <property type="match status" value="1"/>
</dbReference>
<dbReference type="SUPFAM" id="SSF103196">
    <property type="entry name" value="Roadblock/LC7 domain"/>
    <property type="match status" value="1"/>
</dbReference>
<sequence>MAGATEVQQTLQRIAARKGVLGVIITTFEGAPIMSTFDDERTALYASKVAPLVQTSRAALQDLDAQASQRDRCCCCDLNDLTFLRLWSKKHEIIIAPDRDFLLVTVQDPSSNTAGNA</sequence>
<dbReference type="EMBL" id="KE346361">
    <property type="protein sequence ID" value="KJE89947.1"/>
    <property type="molecule type" value="Genomic_DNA"/>
</dbReference>
<dbReference type="Pfam" id="PF03259">
    <property type="entry name" value="Robl_LC7"/>
    <property type="match status" value="1"/>
</dbReference>
<gene>
    <name evidence="3" type="ORF">CAOG_001345</name>
</gene>
<name>A0A0D2VIY1_CAPO3</name>
<comment type="similarity">
    <text evidence="1">Belongs to the GAMAD family.</text>
</comment>
<dbReference type="Gene3D" id="3.30.450.30">
    <property type="entry name" value="Dynein light chain 2a, cytoplasmic"/>
    <property type="match status" value="1"/>
</dbReference>
<evidence type="ECO:0000313" key="4">
    <source>
        <dbReference type="Proteomes" id="UP000008743"/>
    </source>
</evidence>
<dbReference type="Proteomes" id="UP000008743">
    <property type="component" value="Unassembled WGS sequence"/>
</dbReference>
<evidence type="ECO:0000259" key="2">
    <source>
        <dbReference type="SMART" id="SM00960"/>
    </source>
</evidence>